<keyword evidence="3" id="KW-1185">Reference proteome</keyword>
<evidence type="ECO:0000259" key="1">
    <source>
        <dbReference type="PROSITE" id="PS50801"/>
    </source>
</evidence>
<dbReference type="EMBL" id="JAWCUA010000010">
    <property type="protein sequence ID" value="MDU0113970.1"/>
    <property type="molecule type" value="Genomic_DNA"/>
</dbReference>
<dbReference type="RefSeq" id="WP_315947553.1">
    <property type="nucleotide sequence ID" value="NZ_JAWCUA010000010.1"/>
</dbReference>
<gene>
    <name evidence="2" type="ORF">RT723_13365</name>
</gene>
<reference evidence="2 3" key="1">
    <citation type="submission" date="2023-10" db="EMBL/GenBank/DDBJ databases">
        <title>Psychrosphaera aquimaarina strain SW33 isolated from seawater.</title>
        <authorList>
            <person name="Bayburt H."/>
            <person name="Kim J.M."/>
            <person name="Choi B.J."/>
            <person name="Jeon C.O."/>
        </authorList>
    </citation>
    <scope>NUCLEOTIDE SEQUENCE [LARGE SCALE GENOMIC DNA]</scope>
    <source>
        <strain evidence="2 3">KCTC 52743</strain>
    </source>
</reference>
<dbReference type="InterPro" id="IPR036513">
    <property type="entry name" value="STAS_dom_sf"/>
</dbReference>
<dbReference type="SUPFAM" id="SSF52091">
    <property type="entry name" value="SpoIIaa-like"/>
    <property type="match status" value="1"/>
</dbReference>
<evidence type="ECO:0000313" key="3">
    <source>
        <dbReference type="Proteomes" id="UP001257914"/>
    </source>
</evidence>
<dbReference type="Gene3D" id="3.30.750.24">
    <property type="entry name" value="STAS domain"/>
    <property type="match status" value="1"/>
</dbReference>
<evidence type="ECO:0000313" key="2">
    <source>
        <dbReference type="EMBL" id="MDU0113970.1"/>
    </source>
</evidence>
<name>A0ABU3R2S8_9GAMM</name>
<dbReference type="PROSITE" id="PS50801">
    <property type="entry name" value="STAS"/>
    <property type="match status" value="1"/>
</dbReference>
<organism evidence="2 3">
    <name type="scientific">Psychrosphaera aquimarina</name>
    <dbReference type="NCBI Taxonomy" id="2044854"/>
    <lineage>
        <taxon>Bacteria</taxon>
        <taxon>Pseudomonadati</taxon>
        <taxon>Pseudomonadota</taxon>
        <taxon>Gammaproteobacteria</taxon>
        <taxon>Alteromonadales</taxon>
        <taxon>Pseudoalteromonadaceae</taxon>
        <taxon>Psychrosphaera</taxon>
    </lineage>
</organism>
<sequence>MKLIFANNTVNVVGAIDRFSLVDDALFNFQSMTADVTIDLNKVSSVDTAGVAFILKLVAHYQNAQLNVVLTHPPAQLIALAEISNVLGLLPLKE</sequence>
<feature type="domain" description="STAS" evidence="1">
    <location>
        <begin position="36"/>
        <end position="94"/>
    </location>
</feature>
<dbReference type="InterPro" id="IPR058548">
    <property type="entry name" value="MlaB-like_STAS"/>
</dbReference>
<dbReference type="Pfam" id="PF13466">
    <property type="entry name" value="STAS_2"/>
    <property type="match status" value="1"/>
</dbReference>
<proteinExistence type="predicted"/>
<protein>
    <submittedName>
        <fullName evidence="2">STAS domain-containing protein</fullName>
    </submittedName>
</protein>
<dbReference type="InterPro" id="IPR002645">
    <property type="entry name" value="STAS_dom"/>
</dbReference>
<comment type="caution">
    <text evidence="2">The sequence shown here is derived from an EMBL/GenBank/DDBJ whole genome shotgun (WGS) entry which is preliminary data.</text>
</comment>
<dbReference type="Proteomes" id="UP001257914">
    <property type="component" value="Unassembled WGS sequence"/>
</dbReference>
<accession>A0ABU3R2S8</accession>